<dbReference type="GO" id="GO:0006417">
    <property type="term" value="P:regulation of translation"/>
    <property type="evidence" value="ECO:0007669"/>
    <property type="project" value="UniProtKB-KW"/>
</dbReference>
<reference evidence="10" key="3">
    <citation type="submission" date="2015-06" db="UniProtKB">
        <authorList>
            <consortium name="EnsemblMetazoa"/>
        </authorList>
    </citation>
    <scope>IDENTIFICATION</scope>
</reference>
<dbReference type="EMBL" id="AMQM01003916">
    <property type="status" value="NOT_ANNOTATED_CDS"/>
    <property type="molecule type" value="Genomic_DNA"/>
</dbReference>
<feature type="domain" description="RRM" evidence="8">
    <location>
        <begin position="80"/>
        <end position="154"/>
    </location>
</feature>
<dbReference type="GO" id="GO:0003730">
    <property type="term" value="F:mRNA 3'-UTR binding"/>
    <property type="evidence" value="ECO:0000318"/>
    <property type="project" value="GO_Central"/>
</dbReference>
<dbReference type="GO" id="GO:0010468">
    <property type="term" value="P:regulation of gene expression"/>
    <property type="evidence" value="ECO:0000318"/>
    <property type="project" value="GO_Central"/>
</dbReference>
<dbReference type="EMBL" id="KB096365">
    <property type="protein sequence ID" value="ESO05334.1"/>
    <property type="molecule type" value="Genomic_DNA"/>
</dbReference>
<keyword evidence="5" id="KW-0810">Translation regulation</keyword>
<accession>T1FSZ9</accession>
<keyword evidence="3" id="KW-0677">Repeat</keyword>
<dbReference type="CDD" id="cd22403">
    <property type="entry name" value="KH-I_IGF2BP_rpt4"/>
    <property type="match status" value="1"/>
</dbReference>
<dbReference type="SMART" id="SM00360">
    <property type="entry name" value="RRM"/>
    <property type="match status" value="2"/>
</dbReference>
<dbReference type="Gene3D" id="3.30.70.330">
    <property type="match status" value="2"/>
</dbReference>
<dbReference type="Gene3D" id="3.30.310.210">
    <property type="match status" value="1"/>
</dbReference>
<gene>
    <name evidence="10" type="primary">20211946</name>
    <name evidence="9" type="ORF">HELRODRAFT_191446</name>
</gene>
<evidence type="ECO:0000256" key="6">
    <source>
        <dbReference type="PROSITE-ProRule" id="PRU00176"/>
    </source>
</evidence>
<dbReference type="Gene3D" id="3.30.1370.10">
    <property type="entry name" value="K Homology domain, type 1"/>
    <property type="match status" value="2"/>
</dbReference>
<evidence type="ECO:0000256" key="5">
    <source>
        <dbReference type="ARBA" id="ARBA00022845"/>
    </source>
</evidence>
<dbReference type="InterPro" id="IPR012677">
    <property type="entry name" value="Nucleotide-bd_a/b_plait_sf"/>
</dbReference>
<evidence type="ECO:0000256" key="7">
    <source>
        <dbReference type="SAM" id="MobiDB-lite"/>
    </source>
</evidence>
<keyword evidence="6" id="KW-0694">RNA-binding</keyword>
<dbReference type="GO" id="GO:0005634">
    <property type="term" value="C:nucleus"/>
    <property type="evidence" value="ECO:0000318"/>
    <property type="project" value="GO_Central"/>
</dbReference>
<dbReference type="RefSeq" id="XP_009016649.1">
    <property type="nucleotide sequence ID" value="XM_009018401.1"/>
</dbReference>
<feature type="domain" description="RRM" evidence="8">
    <location>
        <begin position="2"/>
        <end position="73"/>
    </location>
</feature>
<dbReference type="Proteomes" id="UP000015101">
    <property type="component" value="Unassembled WGS sequence"/>
</dbReference>
<dbReference type="OMA" id="PNNMVGA"/>
<evidence type="ECO:0000256" key="2">
    <source>
        <dbReference type="ARBA" id="ARBA00022448"/>
    </source>
</evidence>
<dbReference type="GO" id="GO:0005829">
    <property type="term" value="C:cytosol"/>
    <property type="evidence" value="ECO:0000318"/>
    <property type="project" value="GO_Central"/>
</dbReference>
<protein>
    <recommendedName>
        <fullName evidence="8">RRM domain-containing protein</fullName>
    </recommendedName>
</protein>
<dbReference type="SUPFAM" id="SSF54928">
    <property type="entry name" value="RNA-binding domain, RBD"/>
    <property type="match status" value="1"/>
</dbReference>
<dbReference type="PROSITE" id="PS50084">
    <property type="entry name" value="KH_TYPE_1"/>
    <property type="match status" value="4"/>
</dbReference>
<reference evidence="9 11" key="2">
    <citation type="journal article" date="2013" name="Nature">
        <title>Insights into bilaterian evolution from three spiralian genomes.</title>
        <authorList>
            <person name="Simakov O."/>
            <person name="Marletaz F."/>
            <person name="Cho S.J."/>
            <person name="Edsinger-Gonzales E."/>
            <person name="Havlak P."/>
            <person name="Hellsten U."/>
            <person name="Kuo D.H."/>
            <person name="Larsson T."/>
            <person name="Lv J."/>
            <person name="Arendt D."/>
            <person name="Savage R."/>
            <person name="Osoegawa K."/>
            <person name="de Jong P."/>
            <person name="Grimwood J."/>
            <person name="Chapman J.A."/>
            <person name="Shapiro H."/>
            <person name="Aerts A."/>
            <person name="Otillar R.P."/>
            <person name="Terry A.Y."/>
            <person name="Boore J.L."/>
            <person name="Grigoriev I.V."/>
            <person name="Lindberg D.R."/>
            <person name="Seaver E.C."/>
            <person name="Weisblat D.A."/>
            <person name="Putnam N.H."/>
            <person name="Rokhsar D.S."/>
        </authorList>
    </citation>
    <scope>NUCLEOTIDE SEQUENCE</scope>
</reference>
<evidence type="ECO:0000256" key="4">
    <source>
        <dbReference type="ARBA" id="ARBA00022816"/>
    </source>
</evidence>
<keyword evidence="11" id="KW-1185">Reference proteome</keyword>
<dbReference type="GO" id="GO:0007399">
    <property type="term" value="P:nervous system development"/>
    <property type="evidence" value="ECO:0000318"/>
    <property type="project" value="GO_Central"/>
</dbReference>
<dbReference type="KEGG" id="hro:HELRODRAFT_191446"/>
<dbReference type="SMART" id="SM00322">
    <property type="entry name" value="KH"/>
    <property type="match status" value="4"/>
</dbReference>
<evidence type="ECO:0000313" key="9">
    <source>
        <dbReference type="EMBL" id="ESO05334.1"/>
    </source>
</evidence>
<evidence type="ECO:0000256" key="3">
    <source>
        <dbReference type="ARBA" id="ARBA00022737"/>
    </source>
</evidence>
<reference evidence="11" key="1">
    <citation type="submission" date="2012-12" db="EMBL/GenBank/DDBJ databases">
        <authorList>
            <person name="Hellsten U."/>
            <person name="Grimwood J."/>
            <person name="Chapman J.A."/>
            <person name="Shapiro H."/>
            <person name="Aerts A."/>
            <person name="Otillar R.P."/>
            <person name="Terry A.Y."/>
            <person name="Boore J.L."/>
            <person name="Simakov O."/>
            <person name="Marletaz F."/>
            <person name="Cho S.-J."/>
            <person name="Edsinger-Gonzales E."/>
            <person name="Havlak P."/>
            <person name="Kuo D.-H."/>
            <person name="Larsson T."/>
            <person name="Lv J."/>
            <person name="Arendt D."/>
            <person name="Savage R."/>
            <person name="Osoegawa K."/>
            <person name="de Jong P."/>
            <person name="Lindberg D.R."/>
            <person name="Seaver E.C."/>
            <person name="Weisblat D.A."/>
            <person name="Putnam N.H."/>
            <person name="Grigoriev I.V."/>
            <person name="Rokhsar D.S."/>
        </authorList>
    </citation>
    <scope>NUCLEOTIDE SEQUENCE</scope>
</reference>
<sequence>MYRVYLGNLEHNVTEKDLQQLFSDHDLTPSSILIKKGYGFVDCPDQNTFDKTIDKLNGFTFMGLQLQVEPSTVSKRRKSNKIQVTNLPDQLDTEDIKSLLASKGKIQKCDIVKSNLDKQLVVVYDTVEEAQKALEELNNYEYHGSVLQVDFMNIRESRASKHVNKLAGDAAKTEGVYILRLLVPSEYVGAIIGKRGQTIQNITSESKVLKIDVHGKDSSGFIEKAIFIAGKSLSSVSCACKEILKIMQQEASNNNRSEAVLKMLADDRYCGRVIGKEGKSIRKIREDTDTKIVVSGSDDMMSTYPDRIIVIRGTVDNMSRAEEAISSILYQCMEKDLQQRGTGMQYNNYVAPRPSYSAGRSYSTPRYNGMANRGTYSPADRQRPGVRGSSGVDNQKNCYYITVPNTVVGAIIGTGGSNIKQIIRDSNAFVTIETKKDVDANPASDRSVTIKGTPDAFWRASFFIFEKMKMEGFAGNDDVRLRTLMTIPKSTVGRIIGKGGKNARDIEQVTGAIVRITDDPRASDEESLVEVCGTFTATQGALSRIRTIVNLQTAKQARSVSPPRDRGDHQVTSQ</sequence>
<keyword evidence="4" id="KW-0509">mRNA transport</keyword>
<dbReference type="InterPro" id="IPR004088">
    <property type="entry name" value="KH_dom_type_1"/>
</dbReference>
<evidence type="ECO:0000256" key="1">
    <source>
        <dbReference type="ARBA" id="ARBA00009094"/>
    </source>
</evidence>
<evidence type="ECO:0000313" key="11">
    <source>
        <dbReference type="Proteomes" id="UP000015101"/>
    </source>
</evidence>
<dbReference type="OrthoDB" id="752362at2759"/>
<dbReference type="AlphaFoldDB" id="T1FSZ9"/>
<dbReference type="CTD" id="20211946"/>
<dbReference type="GO" id="GO:0051028">
    <property type="term" value="P:mRNA transport"/>
    <property type="evidence" value="ECO:0007669"/>
    <property type="project" value="UniProtKB-KW"/>
</dbReference>
<evidence type="ECO:0000259" key="8">
    <source>
        <dbReference type="PROSITE" id="PS50102"/>
    </source>
</evidence>
<dbReference type="InParanoid" id="T1FSZ9"/>
<dbReference type="eggNOG" id="KOG2193">
    <property type="taxonomic scope" value="Eukaryota"/>
</dbReference>
<feature type="compositionally biased region" description="Basic and acidic residues" evidence="7">
    <location>
        <begin position="563"/>
        <end position="574"/>
    </location>
</feature>
<dbReference type="InterPro" id="IPR004087">
    <property type="entry name" value="KH_dom"/>
</dbReference>
<dbReference type="HOGENOM" id="CLU_020744_1_0_1"/>
<comment type="similarity">
    <text evidence="1">Belongs to the RRM IMP/VICKZ family.</text>
</comment>
<dbReference type="GO" id="GO:0005737">
    <property type="term" value="C:cytoplasm"/>
    <property type="evidence" value="ECO:0000318"/>
    <property type="project" value="GO_Central"/>
</dbReference>
<dbReference type="InterPro" id="IPR035979">
    <property type="entry name" value="RBD_domain_sf"/>
</dbReference>
<feature type="region of interest" description="Disordered" evidence="7">
    <location>
        <begin position="372"/>
        <end position="391"/>
    </location>
</feature>
<feature type="region of interest" description="Disordered" evidence="7">
    <location>
        <begin position="554"/>
        <end position="574"/>
    </location>
</feature>
<dbReference type="FunCoup" id="T1FSZ9">
    <property type="interactions" value="269"/>
</dbReference>
<keyword evidence="2" id="KW-0813">Transport</keyword>
<dbReference type="CDD" id="cd12358">
    <property type="entry name" value="RRM1_VICKZ"/>
    <property type="match status" value="1"/>
</dbReference>
<evidence type="ECO:0000313" key="10">
    <source>
        <dbReference type="EnsemblMetazoa" id="HelroP191446"/>
    </source>
</evidence>
<organism evidence="10 11">
    <name type="scientific">Helobdella robusta</name>
    <name type="common">Californian leech</name>
    <dbReference type="NCBI Taxonomy" id="6412"/>
    <lineage>
        <taxon>Eukaryota</taxon>
        <taxon>Metazoa</taxon>
        <taxon>Spiralia</taxon>
        <taxon>Lophotrochozoa</taxon>
        <taxon>Annelida</taxon>
        <taxon>Clitellata</taxon>
        <taxon>Hirudinea</taxon>
        <taxon>Rhynchobdellida</taxon>
        <taxon>Glossiphoniidae</taxon>
        <taxon>Helobdella</taxon>
    </lineage>
</organism>
<dbReference type="Pfam" id="PF00076">
    <property type="entry name" value="RRM_1"/>
    <property type="match status" value="2"/>
</dbReference>
<dbReference type="Pfam" id="PF00013">
    <property type="entry name" value="KH_1"/>
    <property type="match status" value="4"/>
</dbReference>
<dbReference type="InterPro" id="IPR036612">
    <property type="entry name" value="KH_dom_type_1_sf"/>
</dbReference>
<proteinExistence type="inferred from homology"/>
<dbReference type="PANTHER" id="PTHR10288">
    <property type="entry name" value="KH DOMAIN CONTAINING RNA BINDING PROTEIN"/>
    <property type="match status" value="1"/>
</dbReference>
<dbReference type="GeneID" id="20211946"/>
<dbReference type="InterPro" id="IPR000504">
    <property type="entry name" value="RRM_dom"/>
</dbReference>
<name>T1FSZ9_HELRO</name>
<dbReference type="EnsemblMetazoa" id="HelroT191446">
    <property type="protein sequence ID" value="HelroP191446"/>
    <property type="gene ID" value="HelroG191446"/>
</dbReference>
<dbReference type="PROSITE" id="PS50102">
    <property type="entry name" value="RRM"/>
    <property type="match status" value="2"/>
</dbReference>
<dbReference type="SUPFAM" id="SSF54791">
    <property type="entry name" value="Eukaryotic type KH-domain (KH-domain type I)"/>
    <property type="match status" value="4"/>
</dbReference>